<organism evidence="2 3">
    <name type="scientific">Clostridium ganghwense</name>
    <dbReference type="NCBI Taxonomy" id="312089"/>
    <lineage>
        <taxon>Bacteria</taxon>
        <taxon>Bacillati</taxon>
        <taxon>Bacillota</taxon>
        <taxon>Clostridia</taxon>
        <taxon>Eubacteriales</taxon>
        <taxon>Clostridiaceae</taxon>
        <taxon>Clostridium</taxon>
    </lineage>
</organism>
<sequence>MKKKCSVGGQAVIEGVMMRGCKGVATAVRKTNGEIEVDFEESTPLSKRNKFFSLPIIRGFITLIDSLILGIKTLNYSASFFEEEDGEEKPSKLDKWVESVFKDKTNDVIMGFSLILSLMFSVLLFFILPTFAASAFKKINIQNNLVLNIFEGLIRVSIFLIYIYIIGKMEDIKRVFQYHGAEHKTIFCYEKDVELIPKNAQKQERLHPRCGTNFLFLVMTVSIILFSLTPWNSIGERIIYRIVLLPVVSGITYELIRWMGKSEGALSNILAYPGLMLQKLTTREPDLSQLEVAIVSLKVAEGIETVESIKEKASDIENIELEENEKVILNEEINNEDINFEKQNDSILESKIL</sequence>
<evidence type="ECO:0000313" key="3">
    <source>
        <dbReference type="Proteomes" id="UP001079657"/>
    </source>
</evidence>
<dbReference type="RefSeq" id="WP_268048205.1">
    <property type="nucleotide sequence ID" value="NZ_JAPQES010000001.1"/>
</dbReference>
<reference evidence="2" key="1">
    <citation type="submission" date="2022-12" db="EMBL/GenBank/DDBJ databases">
        <authorList>
            <person name="Wang J."/>
        </authorList>
    </citation>
    <scope>NUCLEOTIDE SEQUENCE</scope>
    <source>
        <strain evidence="2">HY-42-06</strain>
    </source>
</reference>
<protein>
    <submittedName>
        <fullName evidence="2">DUF1385 domain-containing protein</fullName>
    </submittedName>
</protein>
<feature type="transmembrane region" description="Helical" evidence="1">
    <location>
        <begin position="214"/>
        <end position="232"/>
    </location>
</feature>
<dbReference type="PANTHER" id="PTHR42867:SF1">
    <property type="entry name" value="MEMBRANE PROTEIN-RELATED"/>
    <property type="match status" value="1"/>
</dbReference>
<keyword evidence="1" id="KW-1133">Transmembrane helix</keyword>
<dbReference type="PANTHER" id="PTHR42867">
    <property type="entry name" value="MEMBRANE PROTEIN-RELATED"/>
    <property type="match status" value="1"/>
</dbReference>
<dbReference type="InterPro" id="IPR010787">
    <property type="entry name" value="DUF1385"/>
</dbReference>
<dbReference type="Proteomes" id="UP001079657">
    <property type="component" value="Unassembled WGS sequence"/>
</dbReference>
<dbReference type="Pfam" id="PF07136">
    <property type="entry name" value="DUF1385"/>
    <property type="match status" value="1"/>
</dbReference>
<keyword evidence="1" id="KW-0812">Transmembrane</keyword>
<evidence type="ECO:0000313" key="2">
    <source>
        <dbReference type="EMBL" id="MCY6369835.1"/>
    </source>
</evidence>
<feature type="transmembrane region" description="Helical" evidence="1">
    <location>
        <begin position="145"/>
        <end position="165"/>
    </location>
</feature>
<name>A0ABT4CLA7_9CLOT</name>
<dbReference type="EMBL" id="JAPQES010000001">
    <property type="protein sequence ID" value="MCY6369835.1"/>
    <property type="molecule type" value="Genomic_DNA"/>
</dbReference>
<feature type="transmembrane region" description="Helical" evidence="1">
    <location>
        <begin position="108"/>
        <end position="133"/>
    </location>
</feature>
<accession>A0ABT4CLA7</accession>
<keyword evidence="3" id="KW-1185">Reference proteome</keyword>
<proteinExistence type="predicted"/>
<evidence type="ECO:0000256" key="1">
    <source>
        <dbReference type="SAM" id="Phobius"/>
    </source>
</evidence>
<comment type="caution">
    <text evidence="2">The sequence shown here is derived from an EMBL/GenBank/DDBJ whole genome shotgun (WGS) entry which is preliminary data.</text>
</comment>
<keyword evidence="1" id="KW-0472">Membrane</keyword>
<gene>
    <name evidence="2" type="ORF">OXH55_04255</name>
</gene>